<proteinExistence type="inferred from homology"/>
<feature type="region of interest" description="Disordered" evidence="2">
    <location>
        <begin position="596"/>
        <end position="675"/>
    </location>
</feature>
<comment type="similarity">
    <text evidence="1">Belongs to the SAPAP family.</text>
</comment>
<feature type="compositionally biased region" description="Basic and acidic residues" evidence="2">
    <location>
        <begin position="353"/>
        <end position="372"/>
    </location>
</feature>
<dbReference type="GO" id="GO:0051642">
    <property type="term" value="P:centrosome localization"/>
    <property type="evidence" value="ECO:0007669"/>
    <property type="project" value="TreeGrafter"/>
</dbReference>
<feature type="compositionally biased region" description="Basic and acidic residues" evidence="2">
    <location>
        <begin position="284"/>
        <end position="296"/>
    </location>
</feature>
<evidence type="ECO:0000313" key="4">
    <source>
        <dbReference type="Proteomes" id="UP000801492"/>
    </source>
</evidence>
<accession>A0A8K0GC14</accession>
<dbReference type="GO" id="GO:0005634">
    <property type="term" value="C:nucleus"/>
    <property type="evidence" value="ECO:0007669"/>
    <property type="project" value="TreeGrafter"/>
</dbReference>
<dbReference type="Pfam" id="PF03359">
    <property type="entry name" value="GKAP"/>
    <property type="match status" value="1"/>
</dbReference>
<name>A0A8K0GC14_IGNLU</name>
<dbReference type="PANTHER" id="PTHR12353:SF1">
    <property type="entry name" value="DISKS LARGE-ASSOCIATED PROTEIN 5"/>
    <property type="match status" value="1"/>
</dbReference>
<feature type="region of interest" description="Disordered" evidence="2">
    <location>
        <begin position="208"/>
        <end position="331"/>
    </location>
</feature>
<dbReference type="GO" id="GO:0005737">
    <property type="term" value="C:cytoplasm"/>
    <property type="evidence" value="ECO:0007669"/>
    <property type="project" value="TreeGrafter"/>
</dbReference>
<dbReference type="InterPro" id="IPR005026">
    <property type="entry name" value="SAPAP"/>
</dbReference>
<dbReference type="Proteomes" id="UP000801492">
    <property type="component" value="Unassembled WGS sequence"/>
</dbReference>
<dbReference type="GO" id="GO:0007059">
    <property type="term" value="P:chromosome segregation"/>
    <property type="evidence" value="ECO:0007669"/>
    <property type="project" value="TreeGrafter"/>
</dbReference>
<reference evidence="3" key="1">
    <citation type="submission" date="2019-08" db="EMBL/GenBank/DDBJ databases">
        <title>The genome of the North American firefly Photinus pyralis.</title>
        <authorList>
            <consortium name="Photinus pyralis genome working group"/>
            <person name="Fallon T.R."/>
            <person name="Sander Lower S.E."/>
            <person name="Weng J.-K."/>
        </authorList>
    </citation>
    <scope>NUCLEOTIDE SEQUENCE</scope>
    <source>
        <strain evidence="3">TRF0915ILg1</strain>
        <tissue evidence="3">Whole body</tissue>
    </source>
</reference>
<feature type="compositionally biased region" description="Polar residues" evidence="2">
    <location>
        <begin position="311"/>
        <end position="331"/>
    </location>
</feature>
<dbReference type="PANTHER" id="PTHR12353">
    <property type="entry name" value="DISKS LARGE-ASSOCIATED PROTEIN DAP SAP90/PSD-95-ASSOCIATED PROTEIN"/>
    <property type="match status" value="1"/>
</dbReference>
<feature type="compositionally biased region" description="Basic and acidic residues" evidence="2">
    <location>
        <begin position="666"/>
        <end position="675"/>
    </location>
</feature>
<dbReference type="GO" id="GO:0007346">
    <property type="term" value="P:regulation of mitotic cell cycle"/>
    <property type="evidence" value="ECO:0007669"/>
    <property type="project" value="TreeGrafter"/>
</dbReference>
<feature type="compositionally biased region" description="Polar residues" evidence="2">
    <location>
        <begin position="596"/>
        <end position="605"/>
    </location>
</feature>
<gene>
    <name evidence="3" type="ORF">ILUMI_06977</name>
</gene>
<dbReference type="OrthoDB" id="10023951at2759"/>
<dbReference type="EMBL" id="VTPC01002989">
    <property type="protein sequence ID" value="KAF2899190.1"/>
    <property type="molecule type" value="Genomic_DNA"/>
</dbReference>
<sequence>MDLKRFQEIYKSCTTVNRASLSKRLSEANKQRQSFRNTLMMEKRNIPNGIISPIVTPLVTKKSSNKKPEKVIVAKDERKEKLLKWQQEKKKRLDKENKKKKPLFIVSHISYNDNLDKVYNEIKGKPIVKKSKEYTLIAPSASYIFKPPANIKPIEVKSSSNVDKKKVQQVKREVTTSTRVTRAQKQVVPASQKLEMMKCNCKECPSTSGLSKMAQRGKGSSVSSNCDSNNEEKEPSKKKTIKKYTKNNKTDRKTSKTYRRSPLIATQSDKSNACVPGPPDNENDCIKQIDLKDDGKQSSSSLSSDYPLSEVENTNSTDSETLPSQPVTPVNKNLPCVTYVSPFVTMSRGKVNARKEYQRRSEHGGSDKEKSTSPKAAAAYFYKLLNNQINRLQEMCKEWSTYKEEEKPAEEACDMINVAIGQTELLINKKFQQFKELIKMCETGNSEKPVQCLDLHGFWDMITIQISNLDKRFENLQRLKDNDWEEILPEVQAKQTVKPIRKGTKKASAKNASSVRAFIQERRKNAAKNQNAEEICMVSNQQPGESKPRTPKTKIDIQRASLMSSGNRRISSPGLTMLKVTRSAKSIGSVAVRTPLNNESINTPRSILKSQRSQRRSRSQARKSKAVLFKEDDSPKMSENQENNSNMLNISSVSPVSDKQPRRSRRLLEKQQDTE</sequence>
<evidence type="ECO:0000313" key="3">
    <source>
        <dbReference type="EMBL" id="KAF2899190.1"/>
    </source>
</evidence>
<feature type="compositionally biased region" description="Basic residues" evidence="2">
    <location>
        <begin position="612"/>
        <end position="625"/>
    </location>
</feature>
<organism evidence="3 4">
    <name type="scientific">Ignelater luminosus</name>
    <name type="common">Cucubano</name>
    <name type="synonym">Pyrophorus luminosus</name>
    <dbReference type="NCBI Taxonomy" id="2038154"/>
    <lineage>
        <taxon>Eukaryota</taxon>
        <taxon>Metazoa</taxon>
        <taxon>Ecdysozoa</taxon>
        <taxon>Arthropoda</taxon>
        <taxon>Hexapoda</taxon>
        <taxon>Insecta</taxon>
        <taxon>Pterygota</taxon>
        <taxon>Neoptera</taxon>
        <taxon>Endopterygota</taxon>
        <taxon>Coleoptera</taxon>
        <taxon>Polyphaga</taxon>
        <taxon>Elateriformia</taxon>
        <taxon>Elateroidea</taxon>
        <taxon>Elateridae</taxon>
        <taxon>Agrypninae</taxon>
        <taxon>Pyrophorini</taxon>
        <taxon>Ignelater</taxon>
    </lineage>
</organism>
<comment type="caution">
    <text evidence="3">The sequence shown here is derived from an EMBL/GenBank/DDBJ whole genome shotgun (WGS) entry which is preliminary data.</text>
</comment>
<feature type="compositionally biased region" description="Polar residues" evidence="2">
    <location>
        <begin position="637"/>
        <end position="657"/>
    </location>
</feature>
<evidence type="ECO:0008006" key="5">
    <source>
        <dbReference type="Google" id="ProtNLM"/>
    </source>
</evidence>
<dbReference type="GO" id="GO:0051382">
    <property type="term" value="P:kinetochore assembly"/>
    <property type="evidence" value="ECO:0007669"/>
    <property type="project" value="TreeGrafter"/>
</dbReference>
<evidence type="ECO:0000256" key="2">
    <source>
        <dbReference type="SAM" id="MobiDB-lite"/>
    </source>
</evidence>
<protein>
    <recommendedName>
        <fullName evidence="5">Disks large-associated protein 5</fullName>
    </recommendedName>
</protein>
<keyword evidence="4" id="KW-1185">Reference proteome</keyword>
<feature type="compositionally biased region" description="Polar residues" evidence="2">
    <location>
        <begin position="218"/>
        <end position="227"/>
    </location>
</feature>
<dbReference type="GO" id="GO:0008017">
    <property type="term" value="F:microtubule binding"/>
    <property type="evidence" value="ECO:0007669"/>
    <property type="project" value="TreeGrafter"/>
</dbReference>
<dbReference type="AlphaFoldDB" id="A0A8K0GC14"/>
<dbReference type="GO" id="GO:0031616">
    <property type="term" value="C:spindle pole centrosome"/>
    <property type="evidence" value="ECO:0007669"/>
    <property type="project" value="TreeGrafter"/>
</dbReference>
<dbReference type="GO" id="GO:0007052">
    <property type="term" value="P:mitotic spindle organization"/>
    <property type="evidence" value="ECO:0007669"/>
    <property type="project" value="TreeGrafter"/>
</dbReference>
<feature type="region of interest" description="Disordered" evidence="2">
    <location>
        <begin position="351"/>
        <end position="372"/>
    </location>
</feature>
<dbReference type="GO" id="GO:0023052">
    <property type="term" value="P:signaling"/>
    <property type="evidence" value="ECO:0007669"/>
    <property type="project" value="InterPro"/>
</dbReference>
<evidence type="ECO:0000256" key="1">
    <source>
        <dbReference type="ARBA" id="ARBA00008839"/>
    </source>
</evidence>